<dbReference type="InterPro" id="IPR041803">
    <property type="entry name" value="DEF1_CUE"/>
</dbReference>
<feature type="compositionally biased region" description="Acidic residues" evidence="16">
    <location>
        <begin position="441"/>
        <end position="451"/>
    </location>
</feature>
<dbReference type="OrthoDB" id="5396806at2759"/>
<keyword evidence="12" id="KW-0779">Telomere</keyword>
<keyword evidence="10" id="KW-0833">Ubl conjugation pathway</keyword>
<evidence type="ECO:0000256" key="4">
    <source>
        <dbReference type="ARBA" id="ARBA00005491"/>
    </source>
</evidence>
<comment type="subcellular location">
    <subcellularLocation>
        <location evidence="3">Chromosome</location>
        <location evidence="3">Telomere</location>
    </subcellularLocation>
    <subcellularLocation>
        <location evidence="2">Cytoplasm</location>
    </subcellularLocation>
    <subcellularLocation>
        <location evidence="1">Nucleus</location>
    </subcellularLocation>
</comment>
<keyword evidence="6" id="KW-0158">Chromosome</keyword>
<feature type="compositionally biased region" description="Polar residues" evidence="16">
    <location>
        <begin position="512"/>
        <end position="529"/>
    </location>
</feature>
<dbReference type="EMBL" id="JAGPXD010000006">
    <property type="protein sequence ID" value="KAH7350210.1"/>
    <property type="molecule type" value="Genomic_DNA"/>
</dbReference>
<keyword evidence="15" id="KW-0539">Nucleus</keyword>
<evidence type="ECO:0000256" key="15">
    <source>
        <dbReference type="ARBA" id="ARBA00023242"/>
    </source>
</evidence>
<feature type="compositionally biased region" description="Low complexity" evidence="16">
    <location>
        <begin position="915"/>
        <end position="934"/>
    </location>
</feature>
<reference evidence="18" key="1">
    <citation type="journal article" date="2021" name="Nat. Commun.">
        <title>Genetic determinants of endophytism in the Arabidopsis root mycobiome.</title>
        <authorList>
            <person name="Mesny F."/>
            <person name="Miyauchi S."/>
            <person name="Thiergart T."/>
            <person name="Pickel B."/>
            <person name="Atanasova L."/>
            <person name="Karlsson M."/>
            <person name="Huettel B."/>
            <person name="Barry K.W."/>
            <person name="Haridas S."/>
            <person name="Chen C."/>
            <person name="Bauer D."/>
            <person name="Andreopoulos W."/>
            <person name="Pangilinan J."/>
            <person name="LaButti K."/>
            <person name="Riley R."/>
            <person name="Lipzen A."/>
            <person name="Clum A."/>
            <person name="Drula E."/>
            <person name="Henrissat B."/>
            <person name="Kohler A."/>
            <person name="Grigoriev I.V."/>
            <person name="Martin F.M."/>
            <person name="Hacquard S."/>
        </authorList>
    </citation>
    <scope>NUCLEOTIDE SEQUENCE</scope>
    <source>
        <strain evidence="18">MPI-CAGE-AT-0016</strain>
    </source>
</reference>
<dbReference type="Proteomes" id="UP000813385">
    <property type="component" value="Unassembled WGS sequence"/>
</dbReference>
<feature type="domain" description="CUE" evidence="17">
    <location>
        <begin position="71"/>
        <end position="105"/>
    </location>
</feature>
<feature type="region of interest" description="Disordered" evidence="16">
    <location>
        <begin position="107"/>
        <end position="696"/>
    </location>
</feature>
<evidence type="ECO:0000313" key="19">
    <source>
        <dbReference type="Proteomes" id="UP000813385"/>
    </source>
</evidence>
<keyword evidence="14" id="KW-0234">DNA repair</keyword>
<feature type="compositionally biased region" description="Polar residues" evidence="16">
    <location>
        <begin position="580"/>
        <end position="596"/>
    </location>
</feature>
<name>A0A8K0WZP1_9PEZI</name>
<feature type="compositionally biased region" description="Low complexity" evidence="16">
    <location>
        <begin position="835"/>
        <end position="853"/>
    </location>
</feature>
<keyword evidence="13" id="KW-0238">DNA-binding</keyword>
<feature type="compositionally biased region" description="Gly residues" evidence="16">
    <location>
        <begin position="903"/>
        <end position="914"/>
    </location>
</feature>
<dbReference type="PANTHER" id="PTHR16308:SF13">
    <property type="entry name" value="PROTEIN LINGERER"/>
    <property type="match status" value="1"/>
</dbReference>
<dbReference type="InterPro" id="IPR051833">
    <property type="entry name" value="TC-DDR_regulator"/>
</dbReference>
<protein>
    <recommendedName>
        <fullName evidence="5">RNA polymerase II degradation factor 1</fullName>
    </recommendedName>
</protein>
<dbReference type="InterPro" id="IPR003892">
    <property type="entry name" value="CUE"/>
</dbReference>
<keyword evidence="8" id="KW-0597">Phosphoprotein</keyword>
<evidence type="ECO:0000256" key="8">
    <source>
        <dbReference type="ARBA" id="ARBA00022553"/>
    </source>
</evidence>
<feature type="compositionally biased region" description="Low complexity" evidence="16">
    <location>
        <begin position="597"/>
        <end position="622"/>
    </location>
</feature>
<dbReference type="PANTHER" id="PTHR16308">
    <property type="entry name" value="UBIQUITIN ASSOCIATED PROTEIN 2-LIKE/LINGERER"/>
    <property type="match status" value="1"/>
</dbReference>
<feature type="compositionally biased region" description="Low complexity" evidence="16">
    <location>
        <begin position="762"/>
        <end position="771"/>
    </location>
</feature>
<dbReference type="Pfam" id="PF02845">
    <property type="entry name" value="CUE"/>
    <property type="match status" value="1"/>
</dbReference>
<feature type="region of interest" description="Disordered" evidence="16">
    <location>
        <begin position="1"/>
        <end position="56"/>
    </location>
</feature>
<feature type="compositionally biased region" description="Low complexity" evidence="16">
    <location>
        <begin position="217"/>
        <end position="236"/>
    </location>
</feature>
<evidence type="ECO:0000256" key="10">
    <source>
        <dbReference type="ARBA" id="ARBA00022786"/>
    </source>
</evidence>
<feature type="compositionally biased region" description="Low complexity" evidence="16">
    <location>
        <begin position="668"/>
        <end position="687"/>
    </location>
</feature>
<evidence type="ECO:0000256" key="11">
    <source>
        <dbReference type="ARBA" id="ARBA00022843"/>
    </source>
</evidence>
<keyword evidence="9" id="KW-0227">DNA damage</keyword>
<evidence type="ECO:0000256" key="6">
    <source>
        <dbReference type="ARBA" id="ARBA00022454"/>
    </source>
</evidence>
<evidence type="ECO:0000256" key="13">
    <source>
        <dbReference type="ARBA" id="ARBA00023125"/>
    </source>
</evidence>
<feature type="region of interest" description="Disordered" evidence="16">
    <location>
        <begin position="735"/>
        <end position="883"/>
    </location>
</feature>
<evidence type="ECO:0000256" key="9">
    <source>
        <dbReference type="ARBA" id="ARBA00022763"/>
    </source>
</evidence>
<evidence type="ECO:0000256" key="14">
    <source>
        <dbReference type="ARBA" id="ARBA00023204"/>
    </source>
</evidence>
<feature type="compositionally biased region" description="Polar residues" evidence="16">
    <location>
        <begin position="804"/>
        <end position="826"/>
    </location>
</feature>
<feature type="compositionally biased region" description="Polar residues" evidence="16">
    <location>
        <begin position="623"/>
        <end position="667"/>
    </location>
</feature>
<dbReference type="GO" id="GO:0000781">
    <property type="term" value="C:chromosome, telomeric region"/>
    <property type="evidence" value="ECO:0007669"/>
    <property type="project" value="UniProtKB-SubCell"/>
</dbReference>
<feature type="compositionally biased region" description="Low complexity" evidence="16">
    <location>
        <begin position="368"/>
        <end position="397"/>
    </location>
</feature>
<keyword evidence="19" id="KW-1185">Reference proteome</keyword>
<evidence type="ECO:0000259" key="17">
    <source>
        <dbReference type="Pfam" id="PF02845"/>
    </source>
</evidence>
<accession>A0A8K0WZP1</accession>
<feature type="compositionally biased region" description="Basic and acidic residues" evidence="16">
    <location>
        <begin position="411"/>
        <end position="429"/>
    </location>
</feature>
<dbReference type="AlphaFoldDB" id="A0A8K0WZP1"/>
<evidence type="ECO:0000256" key="1">
    <source>
        <dbReference type="ARBA" id="ARBA00004123"/>
    </source>
</evidence>
<dbReference type="GO" id="GO:0043130">
    <property type="term" value="F:ubiquitin binding"/>
    <property type="evidence" value="ECO:0007669"/>
    <property type="project" value="InterPro"/>
</dbReference>
<comment type="similarity">
    <text evidence="4">Belongs to the DEF1 family.</text>
</comment>
<evidence type="ECO:0000256" key="7">
    <source>
        <dbReference type="ARBA" id="ARBA00022490"/>
    </source>
</evidence>
<evidence type="ECO:0000256" key="12">
    <source>
        <dbReference type="ARBA" id="ARBA00022895"/>
    </source>
</evidence>
<dbReference type="GO" id="GO:0006281">
    <property type="term" value="P:DNA repair"/>
    <property type="evidence" value="ECO:0007669"/>
    <property type="project" value="UniProtKB-KW"/>
</dbReference>
<keyword evidence="7" id="KW-0963">Cytoplasm</keyword>
<feature type="compositionally biased region" description="Polar residues" evidence="16">
    <location>
        <begin position="744"/>
        <end position="757"/>
    </location>
</feature>
<organism evidence="18 19">
    <name type="scientific">Plectosphaerella cucumerina</name>
    <dbReference type="NCBI Taxonomy" id="40658"/>
    <lineage>
        <taxon>Eukaryota</taxon>
        <taxon>Fungi</taxon>
        <taxon>Dikarya</taxon>
        <taxon>Ascomycota</taxon>
        <taxon>Pezizomycotina</taxon>
        <taxon>Sordariomycetes</taxon>
        <taxon>Hypocreomycetidae</taxon>
        <taxon>Glomerellales</taxon>
        <taxon>Plectosphaerellaceae</taxon>
        <taxon>Plectosphaerella</taxon>
    </lineage>
</organism>
<keyword evidence="11" id="KW-0832">Ubl conjugation</keyword>
<evidence type="ECO:0000256" key="16">
    <source>
        <dbReference type="SAM" id="MobiDB-lite"/>
    </source>
</evidence>
<feature type="compositionally biased region" description="Low complexity" evidence="16">
    <location>
        <begin position="342"/>
        <end position="351"/>
    </location>
</feature>
<feature type="compositionally biased region" description="Gly residues" evidence="16">
    <location>
        <begin position="14"/>
        <end position="35"/>
    </location>
</feature>
<sequence>MSEVQARSSASRGRGSGRGGRGGFASRGGRAGGRSNGPDSKVDGVDNPSAFDEDEGVISELKKQYGDKTPVIKEMFPEWSEIDILFALQETDGDETEAVTRIAEGTISQWGEVSKTKKAPRTKKDASIPLPEQSAVNSRPARGGRIASEGGRGRGRATDRGGRGGRGRSSSGAVATNGARHASGKEAQPLSVPTEESSAWDSKPTISDDWNEAKPVSAPAPSDDGPKPAAASSAAKTWASMLRQSTTPKVVPKPKETIPAAKPDDAAESLSASVPADIESSPAPAAEPVTEPAEEAAIEAQQEPDTSEVPSVIEPEIALPPSKDQLTETNLEQVDDQSHPPATATVASTTADSWDPRTAGSVTATPLSASQHQHQQAARPQAQAAASSGYAASALKATTERPTRTPSYQRRILDQEEAVRMPGNREVDRAAVQFGAFNIGSEEDIDGDREEPETRTQPPAESPIAHPRTSLPPAVSQAAVPDAFSSQKPTPVAVEASNATPAAVAPVQPPVSQGQTASQPAQSQYSRYGQTGGQEPSAFPQKPLDPFSQQANTSQNQLDAYQSQQSQAHAQQQPGGAFSSAPSEYSSYYTADQQNRAQYNYYGQPYGQQGAQGQQDGLAGQQRSFGGYNNSQADNLSQYPQSGSLHNQQSRYGASNDAHNSGHTTPNPTTQAQQQQGAASSQAGQPQSHVQQNYGYNHPYAGSPFYSNYMNYGHYNQGGYGAPYGKGGMYQPYGMSPQGPYDQHASSPASGFGQSSAHRGDSGLSSGLGSDYGRAGSGQAANPGSLAGSGFGGIQDSFARGGSSFPSQAGQGFNATSQSSTGNSGNDDLKPFGDSKAGSGPSPALGGARPGSATQNTPATQAGLPPPQSASQMGAYGYPNHVQGHNVHGGSGYGMGGSGQHGNAGFGSYGGQGYGNSYYGSGAGQQQQQQQQQRGWGGNYH</sequence>
<feature type="compositionally biased region" description="Low complexity" evidence="16">
    <location>
        <begin position="275"/>
        <end position="291"/>
    </location>
</feature>
<dbReference type="GO" id="GO:0005737">
    <property type="term" value="C:cytoplasm"/>
    <property type="evidence" value="ECO:0007669"/>
    <property type="project" value="UniProtKB-SubCell"/>
</dbReference>
<gene>
    <name evidence="18" type="ORF">B0T11DRAFT_290774</name>
</gene>
<feature type="compositionally biased region" description="Low complexity" evidence="16">
    <location>
        <begin position="562"/>
        <end position="573"/>
    </location>
</feature>
<comment type="caution">
    <text evidence="18">The sequence shown here is derived from an EMBL/GenBank/DDBJ whole genome shotgun (WGS) entry which is preliminary data.</text>
</comment>
<feature type="compositionally biased region" description="Low complexity" evidence="16">
    <location>
        <begin position="1"/>
        <end position="13"/>
    </location>
</feature>
<feature type="compositionally biased region" description="Polar residues" evidence="16">
    <location>
        <begin position="547"/>
        <end position="561"/>
    </location>
</feature>
<dbReference type="GO" id="GO:0003677">
    <property type="term" value="F:DNA binding"/>
    <property type="evidence" value="ECO:0007669"/>
    <property type="project" value="UniProtKB-KW"/>
</dbReference>
<evidence type="ECO:0000256" key="5">
    <source>
        <dbReference type="ARBA" id="ARBA00020536"/>
    </source>
</evidence>
<dbReference type="GO" id="GO:0005634">
    <property type="term" value="C:nucleus"/>
    <property type="evidence" value="ECO:0007669"/>
    <property type="project" value="UniProtKB-SubCell"/>
</dbReference>
<proteinExistence type="inferred from homology"/>
<feature type="region of interest" description="Disordered" evidence="16">
    <location>
        <begin position="903"/>
        <end position="941"/>
    </location>
</feature>
<dbReference type="CDD" id="cd14368">
    <property type="entry name" value="CUE_DEF1_like"/>
    <property type="match status" value="1"/>
</dbReference>
<evidence type="ECO:0000256" key="2">
    <source>
        <dbReference type="ARBA" id="ARBA00004496"/>
    </source>
</evidence>
<evidence type="ECO:0000313" key="18">
    <source>
        <dbReference type="EMBL" id="KAH7350210.1"/>
    </source>
</evidence>
<evidence type="ECO:0000256" key="3">
    <source>
        <dbReference type="ARBA" id="ARBA00004574"/>
    </source>
</evidence>